<evidence type="ECO:0000313" key="2">
    <source>
        <dbReference type="EMBL" id="JAH10306.1"/>
    </source>
</evidence>
<keyword evidence="1" id="KW-0812">Transmembrane</keyword>
<proteinExistence type="predicted"/>
<feature type="transmembrane region" description="Helical" evidence="1">
    <location>
        <begin position="12"/>
        <end position="30"/>
    </location>
</feature>
<dbReference type="AlphaFoldDB" id="A0A0E9Q0B0"/>
<sequence length="58" mass="7288">MYIYTKYVHLPAYMYIYVYELFLCHPITSYTDLKTFIYYHSLSHWLIFITNINMQRIH</sequence>
<reference evidence="2" key="1">
    <citation type="submission" date="2014-11" db="EMBL/GenBank/DDBJ databases">
        <authorList>
            <person name="Amaro Gonzalez C."/>
        </authorList>
    </citation>
    <scope>NUCLEOTIDE SEQUENCE</scope>
</reference>
<reference evidence="2" key="2">
    <citation type="journal article" date="2015" name="Fish Shellfish Immunol.">
        <title>Early steps in the European eel (Anguilla anguilla)-Vibrio vulnificus interaction in the gills: Role of the RtxA13 toxin.</title>
        <authorList>
            <person name="Callol A."/>
            <person name="Pajuelo D."/>
            <person name="Ebbesson L."/>
            <person name="Teles M."/>
            <person name="MacKenzie S."/>
            <person name="Amaro C."/>
        </authorList>
    </citation>
    <scope>NUCLEOTIDE SEQUENCE</scope>
</reference>
<accession>A0A0E9Q0B0</accession>
<name>A0A0E9Q0B0_ANGAN</name>
<keyword evidence="1" id="KW-1133">Transmembrane helix</keyword>
<evidence type="ECO:0000256" key="1">
    <source>
        <dbReference type="SAM" id="Phobius"/>
    </source>
</evidence>
<organism evidence="2">
    <name type="scientific">Anguilla anguilla</name>
    <name type="common">European freshwater eel</name>
    <name type="synonym">Muraena anguilla</name>
    <dbReference type="NCBI Taxonomy" id="7936"/>
    <lineage>
        <taxon>Eukaryota</taxon>
        <taxon>Metazoa</taxon>
        <taxon>Chordata</taxon>
        <taxon>Craniata</taxon>
        <taxon>Vertebrata</taxon>
        <taxon>Euteleostomi</taxon>
        <taxon>Actinopterygii</taxon>
        <taxon>Neopterygii</taxon>
        <taxon>Teleostei</taxon>
        <taxon>Anguilliformes</taxon>
        <taxon>Anguillidae</taxon>
        <taxon>Anguilla</taxon>
    </lineage>
</organism>
<protein>
    <submittedName>
        <fullName evidence="2">Uncharacterized protein</fullName>
    </submittedName>
</protein>
<dbReference type="EMBL" id="GBXM01098271">
    <property type="protein sequence ID" value="JAH10306.1"/>
    <property type="molecule type" value="Transcribed_RNA"/>
</dbReference>
<keyword evidence="1" id="KW-0472">Membrane</keyword>